<comment type="caution">
    <text evidence="2">The sequence shown here is derived from an EMBL/GenBank/DDBJ whole genome shotgun (WGS) entry which is preliminary data.</text>
</comment>
<proteinExistence type="predicted"/>
<evidence type="ECO:0000256" key="1">
    <source>
        <dbReference type="SAM" id="MobiDB-lite"/>
    </source>
</evidence>
<dbReference type="Proteomes" id="UP000585474">
    <property type="component" value="Unassembled WGS sequence"/>
</dbReference>
<dbReference type="PANTHER" id="PTHR47481:SF31">
    <property type="entry name" value="OS01G0873500 PROTEIN"/>
    <property type="match status" value="1"/>
</dbReference>
<evidence type="ECO:0000313" key="2">
    <source>
        <dbReference type="EMBL" id="GFY87744.1"/>
    </source>
</evidence>
<keyword evidence="3" id="KW-1185">Reference proteome</keyword>
<feature type="compositionally biased region" description="Basic residues" evidence="1">
    <location>
        <begin position="159"/>
        <end position="172"/>
    </location>
</feature>
<evidence type="ECO:0000313" key="3">
    <source>
        <dbReference type="Proteomes" id="UP000585474"/>
    </source>
</evidence>
<feature type="region of interest" description="Disordered" evidence="1">
    <location>
        <begin position="135"/>
        <end position="172"/>
    </location>
</feature>
<dbReference type="AlphaFoldDB" id="A0A7J0EMM9"/>
<dbReference type="EMBL" id="BJWL01000005">
    <property type="protein sequence ID" value="GFY87744.1"/>
    <property type="molecule type" value="Genomic_DNA"/>
</dbReference>
<gene>
    <name evidence="2" type="ORF">Acr_05g0013830</name>
</gene>
<organism evidence="2 3">
    <name type="scientific">Actinidia rufa</name>
    <dbReference type="NCBI Taxonomy" id="165716"/>
    <lineage>
        <taxon>Eukaryota</taxon>
        <taxon>Viridiplantae</taxon>
        <taxon>Streptophyta</taxon>
        <taxon>Embryophyta</taxon>
        <taxon>Tracheophyta</taxon>
        <taxon>Spermatophyta</taxon>
        <taxon>Magnoliopsida</taxon>
        <taxon>eudicotyledons</taxon>
        <taxon>Gunneridae</taxon>
        <taxon>Pentapetalae</taxon>
        <taxon>asterids</taxon>
        <taxon>Ericales</taxon>
        <taxon>Actinidiaceae</taxon>
        <taxon>Actinidia</taxon>
    </lineage>
</organism>
<dbReference type="PANTHER" id="PTHR47481">
    <property type="match status" value="1"/>
</dbReference>
<accession>A0A7J0EMM9</accession>
<sequence length="380" mass="43206">MNRKTIGLIRQCIEHEGFHHVAQETSAYKLWIKLEEMYQAKTSRNKALFMRRLVNLKFQRETTIAEHTSEFQSLVNQLTSVDLQFDDEMQALLLLSSLPESWETLVVSLSNLAPNGKLTTSMVMDALFNEEAQRREMGSIDQSESQALVSKESKDRGRGQGRGHHRGTGKGRWRSQARAVMVVDEDEIDVLLAALDDHARDVYGWRTTHLADLLAEGQSDSAWQTGDSKGCSFDTSRGTLRVFKGKQGDVVGKEDWRVIPIERECPDRRSYCPTWVQWIRSGTRAQRDALGYVRKSGQTRVVQPVQDVHKEGQRKETKSILRNCTAKDAVTLKRVSFFSQFDQWRRCEAPQWGDVGHLGEKVQALRCRGAYTSMGSGIAR</sequence>
<protein>
    <submittedName>
        <fullName evidence="2">Uncharacterized protein</fullName>
    </submittedName>
</protein>
<dbReference type="OrthoDB" id="418757at2759"/>
<reference evidence="2 3" key="1">
    <citation type="submission" date="2019-07" db="EMBL/GenBank/DDBJ databases">
        <title>De Novo Assembly of kiwifruit Actinidia rufa.</title>
        <authorList>
            <person name="Sugita-Konishi S."/>
            <person name="Sato K."/>
            <person name="Mori E."/>
            <person name="Abe Y."/>
            <person name="Kisaki G."/>
            <person name="Hamano K."/>
            <person name="Suezawa K."/>
            <person name="Otani M."/>
            <person name="Fukuda T."/>
            <person name="Manabe T."/>
            <person name="Gomi K."/>
            <person name="Tabuchi M."/>
            <person name="Akimitsu K."/>
            <person name="Kataoka I."/>
        </authorList>
    </citation>
    <scope>NUCLEOTIDE SEQUENCE [LARGE SCALE GENOMIC DNA]</scope>
    <source>
        <strain evidence="3">cv. Fuchu</strain>
    </source>
</reference>
<name>A0A7J0EMM9_9ERIC</name>
<dbReference type="Pfam" id="PF14223">
    <property type="entry name" value="Retrotran_gag_2"/>
    <property type="match status" value="1"/>
</dbReference>